<protein>
    <submittedName>
        <fullName evidence="8">Signal transduction histidine kinase</fullName>
    </submittedName>
</protein>
<evidence type="ECO:0000313" key="9">
    <source>
        <dbReference type="Proteomes" id="UP000281955"/>
    </source>
</evidence>
<keyword evidence="3" id="KW-0902">Two-component regulatory system</keyword>
<feature type="region of interest" description="Disordered" evidence="4">
    <location>
        <begin position="1"/>
        <end position="27"/>
    </location>
</feature>
<dbReference type="InParanoid" id="A0A420XLC8"/>
<dbReference type="Pfam" id="PF02518">
    <property type="entry name" value="HATPase_c"/>
    <property type="match status" value="1"/>
</dbReference>
<evidence type="ECO:0000256" key="2">
    <source>
        <dbReference type="ARBA" id="ARBA00022777"/>
    </source>
</evidence>
<dbReference type="InterPro" id="IPR003594">
    <property type="entry name" value="HATPase_dom"/>
</dbReference>
<dbReference type="InterPro" id="IPR007168">
    <property type="entry name" value="Phageshock_PspC_N"/>
</dbReference>
<dbReference type="AlphaFoldDB" id="A0A420XLC8"/>
<dbReference type="PANTHER" id="PTHR24421">
    <property type="entry name" value="NITRATE/NITRITE SENSOR PROTEIN NARX-RELATED"/>
    <property type="match status" value="1"/>
</dbReference>
<keyword evidence="5" id="KW-0472">Membrane</keyword>
<gene>
    <name evidence="8" type="ORF">CLV35_3513</name>
</gene>
<evidence type="ECO:0000256" key="3">
    <source>
        <dbReference type="ARBA" id="ARBA00023012"/>
    </source>
</evidence>
<dbReference type="Pfam" id="PF04024">
    <property type="entry name" value="PspC"/>
    <property type="match status" value="1"/>
</dbReference>
<evidence type="ECO:0000256" key="4">
    <source>
        <dbReference type="SAM" id="MobiDB-lite"/>
    </source>
</evidence>
<feature type="domain" description="Histidine kinase/HSP90-like ATPase" evidence="6">
    <location>
        <begin position="324"/>
        <end position="412"/>
    </location>
</feature>
<dbReference type="SUPFAM" id="SSF55874">
    <property type="entry name" value="ATPase domain of HSP90 chaperone/DNA topoisomerase II/histidine kinase"/>
    <property type="match status" value="1"/>
</dbReference>
<proteinExistence type="predicted"/>
<reference evidence="8 9" key="1">
    <citation type="submission" date="2018-10" db="EMBL/GenBank/DDBJ databases">
        <title>Genomic Encyclopedia of Archaeal and Bacterial Type Strains, Phase II (KMG-II): from individual species to whole genera.</title>
        <authorList>
            <person name="Goeker M."/>
        </authorList>
    </citation>
    <scope>NUCLEOTIDE SEQUENCE [LARGE SCALE GENOMIC DNA]</scope>
    <source>
        <strain evidence="8 9">RP-AC37</strain>
    </source>
</reference>
<dbReference type="Gene3D" id="3.30.565.10">
    <property type="entry name" value="Histidine kinase-like ATPase, C-terminal domain"/>
    <property type="match status" value="1"/>
</dbReference>
<accession>A0A420XLC8</accession>
<dbReference type="GO" id="GO:0000160">
    <property type="term" value="P:phosphorelay signal transduction system"/>
    <property type="evidence" value="ECO:0007669"/>
    <property type="project" value="UniProtKB-KW"/>
</dbReference>
<feature type="transmembrane region" description="Helical" evidence="5">
    <location>
        <begin position="129"/>
        <end position="147"/>
    </location>
</feature>
<dbReference type="OrthoDB" id="3534856at2"/>
<dbReference type="GO" id="GO:0016301">
    <property type="term" value="F:kinase activity"/>
    <property type="evidence" value="ECO:0007669"/>
    <property type="project" value="UniProtKB-KW"/>
</dbReference>
<feature type="transmembrane region" description="Helical" evidence="5">
    <location>
        <begin position="167"/>
        <end position="184"/>
    </location>
</feature>
<evidence type="ECO:0000256" key="5">
    <source>
        <dbReference type="SAM" id="Phobius"/>
    </source>
</evidence>
<dbReference type="InterPro" id="IPR050482">
    <property type="entry name" value="Sensor_HK_TwoCompSys"/>
</dbReference>
<feature type="transmembrane region" description="Helical" evidence="5">
    <location>
        <begin position="59"/>
        <end position="81"/>
    </location>
</feature>
<sequence length="422" mass="44353">MRGRPPGWDDAWVSGTAASPAPGQQGSPVLPVVRGQGPVAGVARGLADHLGISVRVVRVAFVVLALCGGAGVAAYALFWWFAPVDPAAPAPARARRGWRAVLAVASVIVLLVLGAHVAGGLGIDAGGPSLWPVSVVIAGVAIVWWQADETQRARWWATAQDRRNGRARNAAGVLLVVVGAVALVGTRGGLAVTGRALLSTTVLVVGIGLVTAPYWLRMARDLSAERAARVREQERAEVAAHLHDSVLHTLTLIQRRVDDPREVARLARAQERELRAWLYRPETETAASFAPELGRTVAEVEDTLGVPVELVTVGDAPLDDGLRALLRAAREATLNAAKHGAGSPVTVFAEVEGERAEVFVRDRGPGFELAAVPTDRLGVRQSILGRMERHGGRATIRSTRGEGTEVALEMPVGTPSTAGDGA</sequence>
<feature type="transmembrane region" description="Helical" evidence="5">
    <location>
        <begin position="196"/>
        <end position="216"/>
    </location>
</feature>
<keyword evidence="1" id="KW-0808">Transferase</keyword>
<organism evidence="8 9">
    <name type="scientific">Motilibacter peucedani</name>
    <dbReference type="NCBI Taxonomy" id="598650"/>
    <lineage>
        <taxon>Bacteria</taxon>
        <taxon>Bacillati</taxon>
        <taxon>Actinomycetota</taxon>
        <taxon>Actinomycetes</taxon>
        <taxon>Motilibacterales</taxon>
        <taxon>Motilibacteraceae</taxon>
        <taxon>Motilibacter</taxon>
    </lineage>
</organism>
<keyword evidence="2 8" id="KW-0418">Kinase</keyword>
<dbReference type="InterPro" id="IPR036890">
    <property type="entry name" value="HATPase_C_sf"/>
</dbReference>
<dbReference type="PANTHER" id="PTHR24421:SF61">
    <property type="entry name" value="OXYGEN SENSOR HISTIDINE KINASE NREB"/>
    <property type="match status" value="1"/>
</dbReference>
<evidence type="ECO:0000259" key="6">
    <source>
        <dbReference type="Pfam" id="PF02518"/>
    </source>
</evidence>
<dbReference type="Proteomes" id="UP000281955">
    <property type="component" value="Unassembled WGS sequence"/>
</dbReference>
<comment type="caution">
    <text evidence="8">The sequence shown here is derived from an EMBL/GenBank/DDBJ whole genome shotgun (WGS) entry which is preliminary data.</text>
</comment>
<name>A0A420XLC8_9ACTN</name>
<keyword evidence="5" id="KW-1133">Transmembrane helix</keyword>
<dbReference type="EMBL" id="RBWV01000015">
    <property type="protein sequence ID" value="RKS69336.1"/>
    <property type="molecule type" value="Genomic_DNA"/>
</dbReference>
<feature type="domain" description="Phage shock protein PspC N-terminal" evidence="7">
    <location>
        <begin position="37"/>
        <end position="84"/>
    </location>
</feature>
<evidence type="ECO:0000259" key="7">
    <source>
        <dbReference type="Pfam" id="PF04024"/>
    </source>
</evidence>
<evidence type="ECO:0000256" key="1">
    <source>
        <dbReference type="ARBA" id="ARBA00022679"/>
    </source>
</evidence>
<keyword evidence="9" id="KW-1185">Reference proteome</keyword>
<keyword evidence="5" id="KW-0812">Transmembrane</keyword>
<evidence type="ECO:0000313" key="8">
    <source>
        <dbReference type="EMBL" id="RKS69336.1"/>
    </source>
</evidence>
<feature type="transmembrane region" description="Helical" evidence="5">
    <location>
        <begin position="101"/>
        <end position="123"/>
    </location>
</feature>